<keyword evidence="3" id="KW-1185">Reference proteome</keyword>
<dbReference type="Proteomes" id="UP000252415">
    <property type="component" value="Unassembled WGS sequence"/>
</dbReference>
<protein>
    <submittedName>
        <fullName evidence="2">Serine/threonine protein kinase</fullName>
    </submittedName>
</protein>
<dbReference type="SUPFAM" id="SSF56112">
    <property type="entry name" value="Protein kinase-like (PK-like)"/>
    <property type="match status" value="1"/>
</dbReference>
<evidence type="ECO:0000313" key="2">
    <source>
        <dbReference type="EMBL" id="RCW48881.1"/>
    </source>
</evidence>
<comment type="caution">
    <text evidence="2">The sequence shown here is derived from an EMBL/GenBank/DDBJ whole genome shotgun (WGS) entry which is preliminary data.</text>
</comment>
<gene>
    <name evidence="2" type="ORF">DFP97_10565</name>
</gene>
<keyword evidence="2" id="KW-0418">Kinase</keyword>
<dbReference type="InterPro" id="IPR011009">
    <property type="entry name" value="Kinase-like_dom_sf"/>
</dbReference>
<evidence type="ECO:0000313" key="3">
    <source>
        <dbReference type="Proteomes" id="UP000252415"/>
    </source>
</evidence>
<dbReference type="RefSeq" id="WP_114379643.1">
    <property type="nucleotide sequence ID" value="NZ_QPJD01000005.1"/>
</dbReference>
<organism evidence="2 3">
    <name type="scientific">Paenibacillus prosopidis</name>
    <dbReference type="NCBI Taxonomy" id="630520"/>
    <lineage>
        <taxon>Bacteria</taxon>
        <taxon>Bacillati</taxon>
        <taxon>Bacillota</taxon>
        <taxon>Bacilli</taxon>
        <taxon>Bacillales</taxon>
        <taxon>Paenibacillaceae</taxon>
        <taxon>Paenibacillus</taxon>
    </lineage>
</organism>
<dbReference type="EMBL" id="QPJD01000005">
    <property type="protein sequence ID" value="RCW48881.1"/>
    <property type="molecule type" value="Genomic_DNA"/>
</dbReference>
<keyword evidence="2" id="KW-0723">Serine/threonine-protein kinase</keyword>
<dbReference type="InterPro" id="IPR000719">
    <property type="entry name" value="Prot_kinase_dom"/>
</dbReference>
<dbReference type="PROSITE" id="PS50011">
    <property type="entry name" value="PROTEIN_KINASE_DOM"/>
    <property type="match status" value="1"/>
</dbReference>
<proteinExistence type="predicted"/>
<dbReference type="OrthoDB" id="334783at2"/>
<dbReference type="GO" id="GO:0004674">
    <property type="term" value="F:protein serine/threonine kinase activity"/>
    <property type="evidence" value="ECO:0007669"/>
    <property type="project" value="UniProtKB-KW"/>
</dbReference>
<name>A0A368W405_9BACL</name>
<evidence type="ECO:0000259" key="1">
    <source>
        <dbReference type="PROSITE" id="PS50011"/>
    </source>
</evidence>
<accession>A0A368W405</accession>
<dbReference type="GO" id="GO:0005524">
    <property type="term" value="F:ATP binding"/>
    <property type="evidence" value="ECO:0007669"/>
    <property type="project" value="InterPro"/>
</dbReference>
<dbReference type="Pfam" id="PF00069">
    <property type="entry name" value="Pkinase"/>
    <property type="match status" value="1"/>
</dbReference>
<reference evidence="2 3" key="1">
    <citation type="submission" date="2018-07" db="EMBL/GenBank/DDBJ databases">
        <title>Genomic Encyclopedia of Type Strains, Phase III (KMG-III): the genomes of soil and plant-associated and newly described type strains.</title>
        <authorList>
            <person name="Whitman W."/>
        </authorList>
    </citation>
    <scope>NUCLEOTIDE SEQUENCE [LARGE SCALE GENOMIC DNA]</scope>
    <source>
        <strain evidence="2 3">CECT 7506</strain>
    </source>
</reference>
<dbReference type="AlphaFoldDB" id="A0A368W405"/>
<keyword evidence="2" id="KW-0808">Transferase</keyword>
<feature type="domain" description="Protein kinase" evidence="1">
    <location>
        <begin position="18"/>
        <end position="293"/>
    </location>
</feature>
<sequence>MTKNLFRVELDDVKFQLQEKHDFAWLQKLGRVFDVFDQQDSGNISFGLERDGEKLFVKYAGAKTLNFSGETQDAIHNLREAVYLYRELSHPSLIELINHFEVKSAGYAAVFKWFEGESLHPHWSFPPPAKYSHPESPYYRYKQLTVAQRLVSLDSIFSFHAYVEKRGFVAVDFYDGSLLCDFRNNELKICDIDLYQRKPFTNTMGRLWGSSRFMSPEEFILCAEIDERTNVFNMGAMAFALVGGELDRSFAKWEAGRELYKVAIRAVNENRQLRYPNVADFKAAWDLASSFFN</sequence>
<dbReference type="Gene3D" id="1.10.510.10">
    <property type="entry name" value="Transferase(Phosphotransferase) domain 1"/>
    <property type="match status" value="1"/>
</dbReference>